<feature type="compositionally biased region" description="Basic residues" evidence="1">
    <location>
        <begin position="15"/>
        <end position="24"/>
    </location>
</feature>
<proteinExistence type="predicted"/>
<accession>A0ABD2VIU5</accession>
<feature type="region of interest" description="Disordered" evidence="1">
    <location>
        <begin position="45"/>
        <end position="66"/>
    </location>
</feature>
<reference evidence="2 3" key="1">
    <citation type="submission" date="2024-05" db="EMBL/GenBank/DDBJ databases">
        <title>De novo assembly of an allotetraploid wild potato.</title>
        <authorList>
            <person name="Hosaka A.J."/>
        </authorList>
    </citation>
    <scope>NUCLEOTIDE SEQUENCE [LARGE SCALE GENOMIC DNA]</scope>
    <source>
        <tissue evidence="2">Young leaves</tissue>
    </source>
</reference>
<evidence type="ECO:0000313" key="2">
    <source>
        <dbReference type="EMBL" id="KAL3379556.1"/>
    </source>
</evidence>
<feature type="compositionally biased region" description="Basic and acidic residues" evidence="1">
    <location>
        <begin position="1"/>
        <end position="14"/>
    </location>
</feature>
<keyword evidence="3" id="KW-1185">Reference proteome</keyword>
<sequence>MASKDELHENEVVKKSSKIARGKKSNLMGERSIVLPHVVRIYITDNDATNSSSDEEENLQGEKSKRHKRICKEIIIRNGKTKGTSKMVSSKEKKIQNFSKKM</sequence>
<protein>
    <submittedName>
        <fullName evidence="2">Uncharacterized protein</fullName>
    </submittedName>
</protein>
<evidence type="ECO:0000313" key="3">
    <source>
        <dbReference type="Proteomes" id="UP001627284"/>
    </source>
</evidence>
<feature type="region of interest" description="Disordered" evidence="1">
    <location>
        <begin position="1"/>
        <end position="30"/>
    </location>
</feature>
<feature type="region of interest" description="Disordered" evidence="1">
    <location>
        <begin position="81"/>
        <end position="102"/>
    </location>
</feature>
<evidence type="ECO:0000256" key="1">
    <source>
        <dbReference type="SAM" id="MobiDB-lite"/>
    </source>
</evidence>
<name>A0ABD2VIU5_9SOLN</name>
<dbReference type="AlphaFoldDB" id="A0ABD2VIU5"/>
<dbReference type="Proteomes" id="UP001627284">
    <property type="component" value="Unassembled WGS sequence"/>
</dbReference>
<comment type="caution">
    <text evidence="2">The sequence shown here is derived from an EMBL/GenBank/DDBJ whole genome shotgun (WGS) entry which is preliminary data.</text>
</comment>
<gene>
    <name evidence="2" type="ORF">AABB24_000322</name>
</gene>
<organism evidence="2 3">
    <name type="scientific">Solanum stoloniferum</name>
    <dbReference type="NCBI Taxonomy" id="62892"/>
    <lineage>
        <taxon>Eukaryota</taxon>
        <taxon>Viridiplantae</taxon>
        <taxon>Streptophyta</taxon>
        <taxon>Embryophyta</taxon>
        <taxon>Tracheophyta</taxon>
        <taxon>Spermatophyta</taxon>
        <taxon>Magnoliopsida</taxon>
        <taxon>eudicotyledons</taxon>
        <taxon>Gunneridae</taxon>
        <taxon>Pentapetalae</taxon>
        <taxon>asterids</taxon>
        <taxon>lamiids</taxon>
        <taxon>Solanales</taxon>
        <taxon>Solanaceae</taxon>
        <taxon>Solanoideae</taxon>
        <taxon>Solaneae</taxon>
        <taxon>Solanum</taxon>
    </lineage>
</organism>
<dbReference type="EMBL" id="JBJKTR010000001">
    <property type="protein sequence ID" value="KAL3379556.1"/>
    <property type="molecule type" value="Genomic_DNA"/>
</dbReference>